<dbReference type="GeneID" id="25409539"/>
<evidence type="ECO:0000313" key="4">
    <source>
        <dbReference type="EMBL" id="KEQ75612.1"/>
    </source>
</evidence>
<organism evidence="4 5">
    <name type="scientific">Aureobasidium namibiae CBS 147.97</name>
    <dbReference type="NCBI Taxonomy" id="1043004"/>
    <lineage>
        <taxon>Eukaryota</taxon>
        <taxon>Fungi</taxon>
        <taxon>Dikarya</taxon>
        <taxon>Ascomycota</taxon>
        <taxon>Pezizomycotina</taxon>
        <taxon>Dothideomycetes</taxon>
        <taxon>Dothideomycetidae</taxon>
        <taxon>Dothideales</taxon>
        <taxon>Saccotheciaceae</taxon>
        <taxon>Aureobasidium</taxon>
    </lineage>
</organism>
<evidence type="ECO:0000256" key="1">
    <source>
        <dbReference type="SAM" id="MobiDB-lite"/>
    </source>
</evidence>
<accession>A0A074X0S5</accession>
<dbReference type="PANTHER" id="PTHR47185">
    <property type="entry name" value="PX DOMAIN-CONTAINING PROTEIN YPR097W"/>
    <property type="match status" value="1"/>
</dbReference>
<dbReference type="Pfam" id="PF12828">
    <property type="entry name" value="PXB"/>
    <property type="match status" value="1"/>
</dbReference>
<name>A0A074X0S5_9PEZI</name>
<evidence type="ECO:0008006" key="6">
    <source>
        <dbReference type="Google" id="ProtNLM"/>
    </source>
</evidence>
<dbReference type="PANTHER" id="PTHR47185:SF2">
    <property type="entry name" value="FUNGAL PROTEIN"/>
    <property type="match status" value="1"/>
</dbReference>
<dbReference type="InterPro" id="IPR024554">
    <property type="entry name" value="LEC1-like_C"/>
</dbReference>
<feature type="domain" description="PX" evidence="2">
    <location>
        <begin position="163"/>
        <end position="354"/>
    </location>
</feature>
<evidence type="ECO:0000259" key="3">
    <source>
        <dbReference type="Pfam" id="PF12828"/>
    </source>
</evidence>
<dbReference type="Pfam" id="PF12825">
    <property type="entry name" value="DUF3818"/>
    <property type="match status" value="2"/>
</dbReference>
<dbReference type="InterPro" id="IPR024555">
    <property type="entry name" value="PX-associated"/>
</dbReference>
<feature type="region of interest" description="Disordered" evidence="1">
    <location>
        <begin position="563"/>
        <end position="611"/>
    </location>
</feature>
<dbReference type="Proteomes" id="UP000027730">
    <property type="component" value="Unassembled WGS sequence"/>
</dbReference>
<dbReference type="RefSeq" id="XP_013429501.1">
    <property type="nucleotide sequence ID" value="XM_013574047.1"/>
</dbReference>
<feature type="domain" description="PX" evidence="2">
    <location>
        <begin position="359"/>
        <end position="478"/>
    </location>
</feature>
<keyword evidence="5" id="KW-1185">Reference proteome</keyword>
<evidence type="ECO:0000259" key="2">
    <source>
        <dbReference type="Pfam" id="PF12825"/>
    </source>
</evidence>
<dbReference type="AlphaFoldDB" id="A0A074X0S5"/>
<dbReference type="HOGENOM" id="CLU_024451_0_0_1"/>
<evidence type="ECO:0000313" key="5">
    <source>
        <dbReference type="Proteomes" id="UP000027730"/>
    </source>
</evidence>
<sequence length="633" mass="70389">MSTSHLGPEQSSALFDLLTHYATYDDICQFKSPSAIQKYGPPFQDTKTTSSPILQSLLQKFILPLPGLRDVSPDFWKVQVESIIEELAAANLSESYDKGLLGIRKTLATAISALIEYPARGCYGGIKKDEAALKEQHFDPTKPDDVLRAWYVFMQQLVYGDLFDKLFAKAAETDDLRKHDSLVQAAHEFVVVNLASFMHYTLVISPEGPSLLRMVENVHKLAPYTLMRQTLKVGNVATMINGMVRVFLAKVSVGSLTNWVGLSSGADEGMNLMQQIISTTLGWDKKELKKRLEKIEKDKDAPSKEQREALKAWMDQSRAEQEECRRRSQEQSMSIVSTILSLSSASPDLNEKQHKLALEFLSLSLAVRDRNKIIDVLCHNSPDHLTQAVREGVSAYEPMIRQVHQAVDLSATVGDFQAFMDDMIKVGKPKKDGKAPSVEDFVQLLHSHMGASHRFIHQVAKNGKEVTQWFKDYVHQVTANFKQQHASPSIYESLSTAFDKLKPEEQEKVRKEVDASAKYVDALYASSAARISDVISNKASTPYGPGAYLARWQELLDSTLVTPETAQGPVRTGASASVKQEARKDVDGETKGSAVEQKQADKIVGDKTPEAPSAETTIKLLGPKFRELLMAMK</sequence>
<feature type="compositionally biased region" description="Basic and acidic residues" evidence="1">
    <location>
        <begin position="598"/>
        <end position="609"/>
    </location>
</feature>
<dbReference type="InterPro" id="IPR047168">
    <property type="entry name" value="LEC1-like"/>
</dbReference>
<dbReference type="OrthoDB" id="2117459at2759"/>
<gene>
    <name evidence="4" type="ORF">M436DRAFT_41306</name>
</gene>
<proteinExistence type="predicted"/>
<feature type="compositionally biased region" description="Basic and acidic residues" evidence="1">
    <location>
        <begin position="580"/>
        <end position="590"/>
    </location>
</feature>
<protein>
    <recommendedName>
        <fullName evidence="6">PX domain-containing protein</fullName>
    </recommendedName>
</protein>
<feature type="domain" description="PX-associated" evidence="3">
    <location>
        <begin position="4"/>
        <end position="119"/>
    </location>
</feature>
<dbReference type="GO" id="GO:0035091">
    <property type="term" value="F:phosphatidylinositol binding"/>
    <property type="evidence" value="ECO:0007669"/>
    <property type="project" value="TreeGrafter"/>
</dbReference>
<reference evidence="4 5" key="1">
    <citation type="journal article" date="2014" name="BMC Genomics">
        <title>Genome sequencing of four Aureobasidium pullulans varieties: biotechnological potential, stress tolerance, and description of new species.</title>
        <authorList>
            <person name="Gostin Ar C."/>
            <person name="Ohm R.A."/>
            <person name="Kogej T."/>
            <person name="Sonjak S."/>
            <person name="Turk M."/>
            <person name="Zajc J."/>
            <person name="Zalar P."/>
            <person name="Grube M."/>
            <person name="Sun H."/>
            <person name="Han J."/>
            <person name="Sharma A."/>
            <person name="Chiniquy J."/>
            <person name="Ngan C.Y."/>
            <person name="Lipzen A."/>
            <person name="Barry K."/>
            <person name="Grigoriev I.V."/>
            <person name="Gunde-Cimerman N."/>
        </authorList>
    </citation>
    <scope>NUCLEOTIDE SEQUENCE [LARGE SCALE GENOMIC DNA]</scope>
    <source>
        <strain evidence="4 5">CBS 147.97</strain>
    </source>
</reference>
<dbReference type="STRING" id="1043004.A0A074X0S5"/>
<dbReference type="EMBL" id="KL584705">
    <property type="protein sequence ID" value="KEQ75612.1"/>
    <property type="molecule type" value="Genomic_DNA"/>
</dbReference>